<keyword evidence="1" id="KW-0680">Restriction system</keyword>
<keyword evidence="1" id="KW-0378">Hydrolase</keyword>
<keyword evidence="1" id="KW-0540">Nuclease</keyword>
<evidence type="ECO:0000256" key="1">
    <source>
        <dbReference type="PIRNR" id="PIRNR016080"/>
    </source>
</evidence>
<dbReference type="EC" id="3.1.21.4" evidence="1"/>
<keyword evidence="1 3" id="KW-0255">Endonuclease</keyword>
<organism evidence="3 4">
    <name type="scientific">Prevotella disiens DNF00882</name>
    <dbReference type="NCBI Taxonomy" id="1401075"/>
    <lineage>
        <taxon>Bacteria</taxon>
        <taxon>Pseudomonadati</taxon>
        <taxon>Bacteroidota</taxon>
        <taxon>Bacteroidia</taxon>
        <taxon>Bacteroidales</taxon>
        <taxon>Prevotellaceae</taxon>
        <taxon>Prevotella</taxon>
    </lineage>
</organism>
<dbReference type="GO" id="GO:0009036">
    <property type="term" value="F:type II site-specific deoxyribonuclease activity"/>
    <property type="evidence" value="ECO:0007669"/>
    <property type="project" value="UniProtKB-UniRule"/>
</dbReference>
<dbReference type="GO" id="GO:0003677">
    <property type="term" value="F:DNA binding"/>
    <property type="evidence" value="ECO:0007669"/>
    <property type="project" value="UniProtKB-UniRule"/>
</dbReference>
<feature type="domain" description="Restriction endonuclease type II DpnII-like" evidence="2">
    <location>
        <begin position="4"/>
        <end position="270"/>
    </location>
</feature>
<dbReference type="RefSeq" id="WP_036883161.1">
    <property type="nucleotide sequence ID" value="NZ_JRNR01000051.1"/>
</dbReference>
<comment type="catalytic activity">
    <reaction evidence="1">
        <text>Endonucleolytic cleavage of DNA to give specific double-stranded fragments with terminal 5'-phosphates.</text>
        <dbReference type="EC" id="3.1.21.4"/>
    </reaction>
</comment>
<dbReference type="EMBL" id="JRNR01000051">
    <property type="protein sequence ID" value="KGF49342.1"/>
    <property type="molecule type" value="Genomic_DNA"/>
</dbReference>
<comment type="function">
    <text evidence="1">A P subtype restriction enzyme that recognizes the double-stranded unmethylated sequence 5'-GATC-3'.</text>
</comment>
<gene>
    <name evidence="3" type="ORF">HMPREF0654_05510</name>
</gene>
<dbReference type="SUPFAM" id="SSF52980">
    <property type="entry name" value="Restriction endonuclease-like"/>
    <property type="match status" value="1"/>
</dbReference>
<dbReference type="GO" id="GO:0009307">
    <property type="term" value="P:DNA restriction-modification system"/>
    <property type="evidence" value="ECO:0007669"/>
    <property type="project" value="UniProtKB-UniRule"/>
</dbReference>
<comment type="caution">
    <text evidence="3">The sequence shown here is derived from an EMBL/GenBank/DDBJ whole genome shotgun (WGS) entry which is preliminary data.</text>
</comment>
<dbReference type="Proteomes" id="UP000029538">
    <property type="component" value="Unassembled WGS sequence"/>
</dbReference>
<sequence length="274" mass="31063">MTKDFNKFMSQLHETNQTLDFFCDFDKISANVDNIKLSLCMLNSMIGTTDLRRSVETIWNRDSSAFSVMDILIAVRSEGKKVILNSTGDCIILDRLFTSVDGVIEYLEKTGLANIFREKKINDLVDYVFGIETGLDSNARKNRSGHVMEGMVANILEKNGIIYRQEVYSSEWPKLQQVLGDDEKRFDFVIQTSNKTYLIEVNFYSGGGSKLNEVARSYSDIAPKVNSVSGFEFVWITDGIGWKSAKNKLQEAYSIIPSIYNLTSIKNFIKEIKG</sequence>
<comment type="similarity">
    <text evidence="1">Belongs to the DpnII type II restriction endonuclease family.</text>
</comment>
<dbReference type="InterPro" id="IPR007637">
    <property type="entry name" value="Restrct_endonuc_II_DpnII-like"/>
</dbReference>
<dbReference type="InterPro" id="IPR021191">
    <property type="entry name" value="Restrct_endonuc_II_DpnII"/>
</dbReference>
<dbReference type="AlphaFoldDB" id="A0A096C324"/>
<evidence type="ECO:0000313" key="4">
    <source>
        <dbReference type="Proteomes" id="UP000029538"/>
    </source>
</evidence>
<dbReference type="PIRSF" id="PIRSF016080">
    <property type="entry name" value="Restrict_endonuc_II_DpmII"/>
    <property type="match status" value="1"/>
</dbReference>
<protein>
    <recommendedName>
        <fullName evidence="1">Type-2 restriction enzyme</fullName>
        <ecNumber evidence="1">3.1.21.4</ecNumber>
    </recommendedName>
</protein>
<proteinExistence type="inferred from homology"/>
<reference evidence="3 4" key="1">
    <citation type="submission" date="2014-07" db="EMBL/GenBank/DDBJ databases">
        <authorList>
            <person name="McCorrison J."/>
            <person name="Sanka R."/>
            <person name="Torralba M."/>
            <person name="Gillis M."/>
            <person name="Haft D.H."/>
            <person name="Methe B."/>
            <person name="Sutton G."/>
            <person name="Nelson K.E."/>
        </authorList>
    </citation>
    <scope>NUCLEOTIDE SEQUENCE [LARGE SCALE GENOMIC DNA]</scope>
    <source>
        <strain evidence="3 4">DNF00882</strain>
    </source>
</reference>
<accession>A0A096C324</accession>
<evidence type="ECO:0000313" key="3">
    <source>
        <dbReference type="EMBL" id="KGF49342.1"/>
    </source>
</evidence>
<dbReference type="InterPro" id="IPR011335">
    <property type="entry name" value="Restrct_endonuc-II-like"/>
</dbReference>
<evidence type="ECO:0000259" key="2">
    <source>
        <dbReference type="Pfam" id="PF04556"/>
    </source>
</evidence>
<name>A0A096C324_9BACT</name>
<dbReference type="Pfam" id="PF04556">
    <property type="entry name" value="DpnII"/>
    <property type="match status" value="1"/>
</dbReference>